<dbReference type="AlphaFoldDB" id="A0A1D1ZDR4"/>
<reference evidence="2" key="1">
    <citation type="submission" date="2015-07" db="EMBL/GenBank/DDBJ databases">
        <title>Transcriptome Assembly of Anthurium amnicola.</title>
        <authorList>
            <person name="Suzuki J."/>
        </authorList>
    </citation>
    <scope>NUCLEOTIDE SEQUENCE</scope>
</reference>
<proteinExistence type="predicted"/>
<feature type="non-terminal residue" evidence="2">
    <location>
        <position position="1"/>
    </location>
</feature>
<gene>
    <name evidence="2" type="ORF">g.82778</name>
</gene>
<protein>
    <submittedName>
        <fullName evidence="2">Uncharacterized protein</fullName>
    </submittedName>
</protein>
<feature type="compositionally biased region" description="Basic residues" evidence="1">
    <location>
        <begin position="107"/>
        <end position="122"/>
    </location>
</feature>
<feature type="region of interest" description="Disordered" evidence="1">
    <location>
        <begin position="49"/>
        <end position="80"/>
    </location>
</feature>
<evidence type="ECO:0000256" key="1">
    <source>
        <dbReference type="SAM" id="MobiDB-lite"/>
    </source>
</evidence>
<organism evidence="2">
    <name type="scientific">Anthurium amnicola</name>
    <dbReference type="NCBI Taxonomy" id="1678845"/>
    <lineage>
        <taxon>Eukaryota</taxon>
        <taxon>Viridiplantae</taxon>
        <taxon>Streptophyta</taxon>
        <taxon>Embryophyta</taxon>
        <taxon>Tracheophyta</taxon>
        <taxon>Spermatophyta</taxon>
        <taxon>Magnoliopsida</taxon>
        <taxon>Liliopsida</taxon>
        <taxon>Araceae</taxon>
        <taxon>Pothoideae</taxon>
        <taxon>Potheae</taxon>
        <taxon>Anthurium</taxon>
    </lineage>
</organism>
<name>A0A1D1ZDR4_9ARAE</name>
<dbReference type="EMBL" id="GDJX01002941">
    <property type="protein sequence ID" value="JAT64995.1"/>
    <property type="molecule type" value="Transcribed_RNA"/>
</dbReference>
<feature type="region of interest" description="Disordered" evidence="1">
    <location>
        <begin position="154"/>
        <end position="183"/>
    </location>
</feature>
<feature type="non-terminal residue" evidence="2">
    <location>
        <position position="312"/>
    </location>
</feature>
<feature type="region of interest" description="Disordered" evidence="1">
    <location>
        <begin position="220"/>
        <end position="312"/>
    </location>
</feature>
<feature type="region of interest" description="Disordered" evidence="1">
    <location>
        <begin position="107"/>
        <end position="128"/>
    </location>
</feature>
<evidence type="ECO:0000313" key="2">
    <source>
        <dbReference type="EMBL" id="JAT64995.1"/>
    </source>
</evidence>
<feature type="compositionally biased region" description="Basic residues" evidence="1">
    <location>
        <begin position="261"/>
        <end position="292"/>
    </location>
</feature>
<feature type="compositionally biased region" description="Basic residues" evidence="1">
    <location>
        <begin position="61"/>
        <end position="80"/>
    </location>
</feature>
<feature type="compositionally biased region" description="Basic residues" evidence="1">
    <location>
        <begin position="169"/>
        <end position="183"/>
    </location>
</feature>
<sequence length="312" mass="37170">RRRDPRRRGVVRVPAGGAGRLRGLHHRRQHPAGVRDRRRGGGAVVDVLLRHPPQPPAQRLPHPRHRPRRRLQPARPHLRRRHLRRLRGGCVQHQGHLPLQLHRLHHPRHHHPLHRRRRPHQGRHQEPLRLHPLRRPRHLRRLRRPLLRLRRLRRRLHHGRGDPEPCQGHPHRSGGRHDGHHGRLLHPVAHPLPHGAVQEHRRGRPLLRRLLRRGHGLGQVHRGLRRPQGHDHGAAGLCRGPGALPHPHRPHPHGPALARQRPPHHRHPHQRHHRHARRHRHHRLLHRPRHPRQPPLHLHPLHLLARRRRPPR</sequence>
<accession>A0A1D1ZDR4</accession>